<dbReference type="RefSeq" id="WP_218044716.1">
    <property type="nucleotide sequence ID" value="NZ_QRDW01000009.1"/>
</dbReference>
<dbReference type="Proteomes" id="UP000256845">
    <property type="component" value="Unassembled WGS sequence"/>
</dbReference>
<evidence type="ECO:0000313" key="3">
    <source>
        <dbReference type="Proteomes" id="UP000256845"/>
    </source>
</evidence>
<dbReference type="InterPro" id="IPR053144">
    <property type="entry name" value="Acetyltransferase_Butenolide"/>
</dbReference>
<organism evidence="2 3">
    <name type="scientific">Aestuariispira insulae</name>
    <dbReference type="NCBI Taxonomy" id="1461337"/>
    <lineage>
        <taxon>Bacteria</taxon>
        <taxon>Pseudomonadati</taxon>
        <taxon>Pseudomonadota</taxon>
        <taxon>Alphaproteobacteria</taxon>
        <taxon>Rhodospirillales</taxon>
        <taxon>Kiloniellaceae</taxon>
        <taxon>Aestuariispira</taxon>
    </lineage>
</organism>
<dbReference type="EMBL" id="QRDW01000009">
    <property type="protein sequence ID" value="RED47654.1"/>
    <property type="molecule type" value="Genomic_DNA"/>
</dbReference>
<sequence>MSMQVNPEPLPFIRRWVEALDVHYMAGGVLDLACGSGRHGRAFLEKGWPVTFLDRDITGVMDLAGAPGATVMAADLETDGPWPLAGQRFDLLVVTNYLYRARFADIFELVAPGGMLLYETFMAGNEAYGRPTNPDFLLQSGELKDRLPIDFEILQFEEGLTGDPADAVKQRIAARRRPAVFERSKDGYTVSDDPARLDVAVMHGYLASSYWYRGLAEATAARAAKHSLSFGLYDPNGAQIGFARMVTDRTTFAYLADVFILEQAQGQGLGTFLMEALMTHPDLQGLKRHMLVTRDAHGLYEKFGFVAVEPEDAPRIMVKEDMEFHLKRRD</sequence>
<comment type="caution">
    <text evidence="2">The sequence shown here is derived from an EMBL/GenBank/DDBJ whole genome shotgun (WGS) entry which is preliminary data.</text>
</comment>
<dbReference type="InterPro" id="IPR029063">
    <property type="entry name" value="SAM-dependent_MTases_sf"/>
</dbReference>
<dbReference type="Pfam" id="PF13508">
    <property type="entry name" value="Acetyltransf_7"/>
    <property type="match status" value="1"/>
</dbReference>
<reference evidence="2 3" key="1">
    <citation type="submission" date="2018-07" db="EMBL/GenBank/DDBJ databases">
        <title>Genomic Encyclopedia of Type Strains, Phase III (KMG-III): the genomes of soil and plant-associated and newly described type strains.</title>
        <authorList>
            <person name="Whitman W."/>
        </authorList>
    </citation>
    <scope>NUCLEOTIDE SEQUENCE [LARGE SCALE GENOMIC DNA]</scope>
    <source>
        <strain evidence="2 3">CECT 8488</strain>
    </source>
</reference>
<dbReference type="SUPFAM" id="SSF55729">
    <property type="entry name" value="Acyl-CoA N-acyltransferases (Nat)"/>
    <property type="match status" value="1"/>
</dbReference>
<dbReference type="Gene3D" id="3.40.630.30">
    <property type="match status" value="1"/>
</dbReference>
<evidence type="ECO:0000259" key="1">
    <source>
        <dbReference type="PROSITE" id="PS51186"/>
    </source>
</evidence>
<dbReference type="InterPro" id="IPR000182">
    <property type="entry name" value="GNAT_dom"/>
</dbReference>
<name>A0A3D9HDV2_9PROT</name>
<dbReference type="CDD" id="cd04301">
    <property type="entry name" value="NAT_SF"/>
    <property type="match status" value="1"/>
</dbReference>
<dbReference type="Gene3D" id="3.40.50.150">
    <property type="entry name" value="Vaccinia Virus protein VP39"/>
    <property type="match status" value="1"/>
</dbReference>
<dbReference type="AlphaFoldDB" id="A0A3D9HDV2"/>
<dbReference type="InterPro" id="IPR016181">
    <property type="entry name" value="Acyl_CoA_acyltransferase"/>
</dbReference>
<gene>
    <name evidence="2" type="ORF">DFP90_10918</name>
</gene>
<keyword evidence="3" id="KW-1185">Reference proteome</keyword>
<dbReference type="CDD" id="cd02440">
    <property type="entry name" value="AdoMet_MTases"/>
    <property type="match status" value="1"/>
</dbReference>
<proteinExistence type="predicted"/>
<feature type="domain" description="N-acetyltransferase" evidence="1">
    <location>
        <begin position="188"/>
        <end position="327"/>
    </location>
</feature>
<dbReference type="SUPFAM" id="SSF53335">
    <property type="entry name" value="S-adenosyl-L-methionine-dependent methyltransferases"/>
    <property type="match status" value="1"/>
</dbReference>
<dbReference type="PROSITE" id="PS51186">
    <property type="entry name" value="GNAT"/>
    <property type="match status" value="1"/>
</dbReference>
<evidence type="ECO:0000313" key="2">
    <source>
        <dbReference type="EMBL" id="RED47654.1"/>
    </source>
</evidence>
<dbReference type="PANTHER" id="PTHR43233">
    <property type="entry name" value="FAMILY N-ACETYLTRANSFERASE, PUTATIVE (AFU_ORTHOLOGUE AFUA_6G03350)-RELATED"/>
    <property type="match status" value="1"/>
</dbReference>
<keyword evidence="2" id="KW-0808">Transferase</keyword>
<protein>
    <submittedName>
        <fullName evidence="2">Acetyltransferase (GNAT) family protein</fullName>
    </submittedName>
</protein>
<dbReference type="PANTHER" id="PTHR43233:SF1">
    <property type="entry name" value="FAMILY N-ACETYLTRANSFERASE, PUTATIVE (AFU_ORTHOLOGUE AFUA_6G03350)-RELATED"/>
    <property type="match status" value="1"/>
</dbReference>
<accession>A0A3D9HDV2</accession>
<dbReference type="GO" id="GO:0016747">
    <property type="term" value="F:acyltransferase activity, transferring groups other than amino-acyl groups"/>
    <property type="evidence" value="ECO:0007669"/>
    <property type="project" value="InterPro"/>
</dbReference>